<dbReference type="OrthoDB" id="9763290at2"/>
<dbReference type="InterPro" id="IPR006426">
    <property type="entry name" value="Asn_synth_AEB"/>
</dbReference>
<feature type="active site" description="For GATase activity" evidence="9">
    <location>
        <position position="2"/>
    </location>
</feature>
<dbReference type="Gene3D" id="3.60.20.10">
    <property type="entry name" value="Glutamine Phosphoribosylpyrophosphate, subunit 1, domain 1"/>
    <property type="match status" value="1"/>
</dbReference>
<dbReference type="SUPFAM" id="SSF52402">
    <property type="entry name" value="Adenine nucleotide alpha hydrolases-like"/>
    <property type="match status" value="1"/>
</dbReference>
<evidence type="ECO:0000256" key="9">
    <source>
        <dbReference type="PIRSR" id="PIRSR001589-1"/>
    </source>
</evidence>
<evidence type="ECO:0000256" key="6">
    <source>
        <dbReference type="ARBA" id="ARBA00022888"/>
    </source>
</evidence>
<feature type="site" description="Important for beta-aspartyl-AMP intermediate formation" evidence="11">
    <location>
        <position position="358"/>
    </location>
</feature>
<comment type="catalytic activity">
    <reaction evidence="8">
        <text>L-aspartate + L-glutamine + ATP + H2O = L-asparagine + L-glutamate + AMP + diphosphate + H(+)</text>
        <dbReference type="Rhea" id="RHEA:12228"/>
        <dbReference type="ChEBI" id="CHEBI:15377"/>
        <dbReference type="ChEBI" id="CHEBI:15378"/>
        <dbReference type="ChEBI" id="CHEBI:29985"/>
        <dbReference type="ChEBI" id="CHEBI:29991"/>
        <dbReference type="ChEBI" id="CHEBI:30616"/>
        <dbReference type="ChEBI" id="CHEBI:33019"/>
        <dbReference type="ChEBI" id="CHEBI:58048"/>
        <dbReference type="ChEBI" id="CHEBI:58359"/>
        <dbReference type="ChEBI" id="CHEBI:456215"/>
        <dbReference type="EC" id="6.3.5.4"/>
    </reaction>
</comment>
<dbReference type="PIRSF" id="PIRSF001589">
    <property type="entry name" value="Asn_synthetase_glu-h"/>
    <property type="match status" value="1"/>
</dbReference>
<evidence type="ECO:0000256" key="8">
    <source>
        <dbReference type="ARBA" id="ARBA00048741"/>
    </source>
</evidence>
<evidence type="ECO:0000256" key="7">
    <source>
        <dbReference type="ARBA" id="ARBA00022962"/>
    </source>
</evidence>
<dbReference type="GO" id="GO:0005829">
    <property type="term" value="C:cytosol"/>
    <property type="evidence" value="ECO:0007669"/>
    <property type="project" value="TreeGrafter"/>
</dbReference>
<dbReference type="CDD" id="cd01991">
    <property type="entry name" value="Asn_synthase_B_C"/>
    <property type="match status" value="1"/>
</dbReference>
<organism evidence="13 14">
    <name type="scientific">Salisediminibacterium beveridgei</name>
    <dbReference type="NCBI Taxonomy" id="632773"/>
    <lineage>
        <taxon>Bacteria</taxon>
        <taxon>Bacillati</taxon>
        <taxon>Bacillota</taxon>
        <taxon>Bacilli</taxon>
        <taxon>Bacillales</taxon>
        <taxon>Bacillaceae</taxon>
        <taxon>Salisediminibacterium</taxon>
    </lineage>
</organism>
<keyword evidence="13" id="KW-0436">Ligase</keyword>
<evidence type="ECO:0000256" key="3">
    <source>
        <dbReference type="ARBA" id="ARBA00012737"/>
    </source>
</evidence>
<reference evidence="13 14" key="1">
    <citation type="submission" date="2015-08" db="EMBL/GenBank/DDBJ databases">
        <title>The complete genome sequence of Bacillus beveridgei MLTeJB.</title>
        <authorList>
            <person name="Hanson T.E."/>
            <person name="Mesa C."/>
            <person name="Basesman S.M."/>
            <person name="Oremland R.S."/>
        </authorList>
    </citation>
    <scope>NUCLEOTIDE SEQUENCE [LARGE SCALE GENOMIC DNA]</scope>
    <source>
        <strain evidence="13 14">MLTeJB</strain>
    </source>
</reference>
<evidence type="ECO:0000256" key="10">
    <source>
        <dbReference type="PIRSR" id="PIRSR001589-2"/>
    </source>
</evidence>
<keyword evidence="6 9" id="KW-0061">Asparagine biosynthesis</keyword>
<dbReference type="CDD" id="cd00712">
    <property type="entry name" value="AsnB"/>
    <property type="match status" value="1"/>
</dbReference>
<dbReference type="GO" id="GO:0005524">
    <property type="term" value="F:ATP binding"/>
    <property type="evidence" value="ECO:0007669"/>
    <property type="project" value="UniProtKB-KW"/>
</dbReference>
<evidence type="ECO:0000256" key="5">
    <source>
        <dbReference type="ARBA" id="ARBA00022840"/>
    </source>
</evidence>
<keyword evidence="7 9" id="KW-0315">Glutamine amidotransferase</keyword>
<dbReference type="Pfam" id="PF00733">
    <property type="entry name" value="Asn_synthase"/>
    <property type="match status" value="1"/>
</dbReference>
<dbReference type="PANTHER" id="PTHR43284:SF1">
    <property type="entry name" value="ASPARAGINE SYNTHETASE"/>
    <property type="match status" value="1"/>
</dbReference>
<keyword evidence="4 10" id="KW-0547">Nucleotide-binding</keyword>
<dbReference type="PANTHER" id="PTHR43284">
    <property type="entry name" value="ASPARAGINE SYNTHETASE (GLUTAMINE-HYDROLYZING)"/>
    <property type="match status" value="1"/>
</dbReference>
<evidence type="ECO:0000259" key="12">
    <source>
        <dbReference type="PROSITE" id="PS51278"/>
    </source>
</evidence>
<feature type="binding site" evidence="10">
    <location>
        <position position="97"/>
    </location>
    <ligand>
        <name>L-glutamine</name>
        <dbReference type="ChEBI" id="CHEBI:58359"/>
    </ligand>
</feature>
<dbReference type="PROSITE" id="PS51278">
    <property type="entry name" value="GATASE_TYPE_2"/>
    <property type="match status" value="1"/>
</dbReference>
<dbReference type="InterPro" id="IPR017932">
    <property type="entry name" value="GATase_2_dom"/>
</dbReference>
<dbReference type="InterPro" id="IPR001962">
    <property type="entry name" value="Asn_synthase"/>
</dbReference>
<dbReference type="STRING" id="632773.BBEV_3210"/>
<evidence type="ECO:0000256" key="11">
    <source>
        <dbReference type="PIRSR" id="PIRSR001589-3"/>
    </source>
</evidence>
<feature type="domain" description="Glutamine amidotransferase type-2" evidence="12">
    <location>
        <begin position="2"/>
        <end position="209"/>
    </location>
</feature>
<dbReference type="SUPFAM" id="SSF56235">
    <property type="entry name" value="N-terminal nucleophile aminohydrolases (Ntn hydrolases)"/>
    <property type="match status" value="1"/>
</dbReference>
<comment type="pathway">
    <text evidence="1">Amino-acid biosynthesis; L-asparagine biosynthesis; L-asparagine from L-aspartate (L-Gln route): step 1/1.</text>
</comment>
<accession>A0A1D7QZU3</accession>
<dbReference type="EC" id="6.3.5.4" evidence="3"/>
<evidence type="ECO:0000313" key="13">
    <source>
        <dbReference type="EMBL" id="AOM84525.1"/>
    </source>
</evidence>
<keyword evidence="5 10" id="KW-0067">ATP-binding</keyword>
<dbReference type="InterPro" id="IPR014729">
    <property type="entry name" value="Rossmann-like_a/b/a_fold"/>
</dbReference>
<dbReference type="PATRIC" id="fig|632773.3.peg.3369"/>
<dbReference type="Pfam" id="PF13537">
    <property type="entry name" value="GATase_7"/>
    <property type="match status" value="1"/>
</dbReference>
<dbReference type="AlphaFoldDB" id="A0A1D7QZU3"/>
<evidence type="ECO:0000256" key="4">
    <source>
        <dbReference type="ARBA" id="ARBA00022741"/>
    </source>
</evidence>
<comment type="similarity">
    <text evidence="2">Belongs to the asparagine synthetase family.</text>
</comment>
<gene>
    <name evidence="13" type="primary">asnB</name>
    <name evidence="13" type="ORF">BBEV_3210</name>
</gene>
<dbReference type="Proteomes" id="UP000094463">
    <property type="component" value="Chromosome"/>
</dbReference>
<dbReference type="InterPro" id="IPR029055">
    <property type="entry name" value="Ntn_hydrolases_N"/>
</dbReference>
<dbReference type="GO" id="GO:0006529">
    <property type="term" value="P:asparagine biosynthetic process"/>
    <property type="evidence" value="ECO:0007669"/>
    <property type="project" value="UniProtKB-KW"/>
</dbReference>
<protein>
    <recommendedName>
        <fullName evidence="3">asparagine synthase (glutamine-hydrolyzing)</fullName>
        <ecNumber evidence="3">6.3.5.4</ecNumber>
    </recommendedName>
</protein>
<dbReference type="GO" id="GO:0004066">
    <property type="term" value="F:asparagine synthase (glutamine-hydrolyzing) activity"/>
    <property type="evidence" value="ECO:0007669"/>
    <property type="project" value="UniProtKB-EC"/>
</dbReference>
<dbReference type="RefSeq" id="WP_069366399.1">
    <property type="nucleotide sequence ID" value="NZ_CP012502.1"/>
</dbReference>
<name>A0A1D7QZU3_9BACI</name>
<keyword evidence="14" id="KW-1185">Reference proteome</keyword>
<dbReference type="NCBIfam" id="TIGR01536">
    <property type="entry name" value="asn_synth_AEB"/>
    <property type="match status" value="1"/>
</dbReference>
<feature type="binding site" evidence="10">
    <location>
        <position position="283"/>
    </location>
    <ligand>
        <name>ATP</name>
        <dbReference type="ChEBI" id="CHEBI:30616"/>
    </ligand>
</feature>
<keyword evidence="9" id="KW-0028">Amino-acid biosynthesis</keyword>
<dbReference type="Gene3D" id="3.40.50.620">
    <property type="entry name" value="HUPs"/>
    <property type="match status" value="1"/>
</dbReference>
<dbReference type="InterPro" id="IPR033738">
    <property type="entry name" value="AsnB_N"/>
</dbReference>
<feature type="binding site" evidence="10">
    <location>
        <begin position="356"/>
        <end position="357"/>
    </location>
    <ligand>
        <name>ATP</name>
        <dbReference type="ChEBI" id="CHEBI:30616"/>
    </ligand>
</feature>
<dbReference type="InterPro" id="IPR051786">
    <property type="entry name" value="ASN_synthetase/amidase"/>
</dbReference>
<evidence type="ECO:0000256" key="2">
    <source>
        <dbReference type="ARBA" id="ARBA00005752"/>
    </source>
</evidence>
<dbReference type="KEGG" id="bbev:BBEV_3210"/>
<evidence type="ECO:0000256" key="1">
    <source>
        <dbReference type="ARBA" id="ARBA00005187"/>
    </source>
</evidence>
<proteinExistence type="inferred from homology"/>
<evidence type="ECO:0000313" key="14">
    <source>
        <dbReference type="Proteomes" id="UP000094463"/>
    </source>
</evidence>
<sequence>MCGFTAIAGSFLPDQKQMNEMTSAIFHRGPDETGYYRDEYVSFGFQRLSIIDLENGQQPFSYENERYVIVFNGEIYNHVELRKELVANGVQIDTVSDTEVIVALYHHSGVSCLQKLRGMFAFVIWDKETKTIFAARDHFGIKPLYYTNVFGSVVFSSESKAITHLTTELTVNDPSLQHYLAFQFIPEPETIWSEVKKLPAGHYVEIPWNAEVQAVQYWQPQFRPERSSYDYQKAKILDVLRESVSVHLRSDVPVGSFLSGGIDSAVIVSLAKEVNPAIKTFSVGFDQSGYSETAFARQTAEALQVSNEESILTPEAYWEALPKLMWHMDEPVADPAAVPLYFVARQASEQVKVVLSGEGSDELFGGYNIYRKPRALRQISALPGPAKKLLAALSRMIPDGVKGKSFLERGTTPLMDRYIGNANIVKENEKSRILKSYDANRPSALLTEPYFNASKELDDVTKMQAIDLAFWLKGDILAKADKMTMANSLELRVPFLDKQVFEVASAIPVAYKIAHGTTKYILRDAVREILPEEVFMRKKLGFPVPIKHWLRGEWNDRVYQLIEESQTDAYFDKRYLIHLLDEHKQCKGDHSRKLWNVLIFMIWHEVFVEQIHPFHQPKPARPSNSSSYCLV</sequence>
<dbReference type="EMBL" id="CP012502">
    <property type="protein sequence ID" value="AOM84525.1"/>
    <property type="molecule type" value="Genomic_DNA"/>
</dbReference>